<dbReference type="EMBL" id="QGKX02000088">
    <property type="protein sequence ID" value="KAF3589535.1"/>
    <property type="molecule type" value="Genomic_DNA"/>
</dbReference>
<proteinExistence type="predicted"/>
<evidence type="ECO:0000313" key="2">
    <source>
        <dbReference type="Proteomes" id="UP000712600"/>
    </source>
</evidence>
<organism evidence="1 2">
    <name type="scientific">Brassica cretica</name>
    <name type="common">Mustard</name>
    <dbReference type="NCBI Taxonomy" id="69181"/>
    <lineage>
        <taxon>Eukaryota</taxon>
        <taxon>Viridiplantae</taxon>
        <taxon>Streptophyta</taxon>
        <taxon>Embryophyta</taxon>
        <taxon>Tracheophyta</taxon>
        <taxon>Spermatophyta</taxon>
        <taxon>Magnoliopsida</taxon>
        <taxon>eudicotyledons</taxon>
        <taxon>Gunneridae</taxon>
        <taxon>Pentapetalae</taxon>
        <taxon>rosids</taxon>
        <taxon>malvids</taxon>
        <taxon>Brassicales</taxon>
        <taxon>Brassicaceae</taxon>
        <taxon>Brassiceae</taxon>
        <taxon>Brassica</taxon>
    </lineage>
</organism>
<dbReference type="AlphaFoldDB" id="A0A8S9S7I3"/>
<protein>
    <submittedName>
        <fullName evidence="1">Uncharacterized protein</fullName>
    </submittedName>
</protein>
<evidence type="ECO:0000313" key="1">
    <source>
        <dbReference type="EMBL" id="KAF3589535.1"/>
    </source>
</evidence>
<accession>A0A8S9S7I3</accession>
<name>A0A8S9S7I3_BRACR</name>
<dbReference type="Proteomes" id="UP000712600">
    <property type="component" value="Unassembled WGS sequence"/>
</dbReference>
<sequence length="69" mass="7459">MNWVGLGEVEEDDVDDHFFESSKRISTVVPVDLASSSDEESDCWISFSDLPSLALLLPSRTGQRAGAGS</sequence>
<gene>
    <name evidence="1" type="ORF">F2Q69_00027033</name>
</gene>
<reference evidence="1" key="1">
    <citation type="submission" date="2019-12" db="EMBL/GenBank/DDBJ databases">
        <title>Genome sequencing and annotation of Brassica cretica.</title>
        <authorList>
            <person name="Studholme D.J."/>
            <person name="Sarris P."/>
        </authorList>
    </citation>
    <scope>NUCLEOTIDE SEQUENCE</scope>
    <source>
        <strain evidence="1">PFS-109/04</strain>
        <tissue evidence="1">Leaf</tissue>
    </source>
</reference>
<comment type="caution">
    <text evidence="1">The sequence shown here is derived from an EMBL/GenBank/DDBJ whole genome shotgun (WGS) entry which is preliminary data.</text>
</comment>